<evidence type="ECO:0000313" key="2">
    <source>
        <dbReference type="Proteomes" id="UP000054383"/>
    </source>
</evidence>
<protein>
    <recommendedName>
        <fullName evidence="3">CipC-like antibiotic response protein</fullName>
    </recommendedName>
</protein>
<evidence type="ECO:0008006" key="3">
    <source>
        <dbReference type="Google" id="ProtNLM"/>
    </source>
</evidence>
<reference evidence="1 2" key="1">
    <citation type="submission" date="2015-04" db="EMBL/GenBank/DDBJ databases">
        <authorList>
            <person name="Syromyatnikov M.Y."/>
            <person name="Popov V.N."/>
        </authorList>
    </citation>
    <scope>NUCLEOTIDE SEQUENCE [LARGE SCALE GENOMIC DNA]</scope>
    <source>
        <strain evidence="1">WF-38-12</strain>
    </source>
</reference>
<proteinExistence type="predicted"/>
<gene>
    <name evidence="1" type="ORF">PISL3812_04267</name>
</gene>
<name>A0A0U1LXB9_TALIS</name>
<organism evidence="1 2">
    <name type="scientific">Talaromyces islandicus</name>
    <name type="common">Penicillium islandicum</name>
    <dbReference type="NCBI Taxonomy" id="28573"/>
    <lineage>
        <taxon>Eukaryota</taxon>
        <taxon>Fungi</taxon>
        <taxon>Dikarya</taxon>
        <taxon>Ascomycota</taxon>
        <taxon>Pezizomycotina</taxon>
        <taxon>Eurotiomycetes</taxon>
        <taxon>Eurotiomycetidae</taxon>
        <taxon>Eurotiales</taxon>
        <taxon>Trichocomaceae</taxon>
        <taxon>Talaromyces</taxon>
        <taxon>Talaromyces sect. Islandici</taxon>
    </lineage>
</organism>
<dbReference type="PANTHER" id="PTHR37450:SF1">
    <property type="entry name" value="CIPC PROTEIN"/>
    <property type="match status" value="1"/>
</dbReference>
<sequence length="120" mass="13598">MGIFGWDDSQKHHENVYGQEEHKGKLSHELIAGAASFEAFKAFEDHRRKEGKPVSHAFAKEALVGLVGAEIDKLAETKGADAWDKHEAKKHAHENVQALYDEHYGGQEQYDPSYGRPNRW</sequence>
<dbReference type="OrthoDB" id="9895617at2759"/>
<keyword evidence="2" id="KW-1185">Reference proteome</keyword>
<dbReference type="Proteomes" id="UP000054383">
    <property type="component" value="Unassembled WGS sequence"/>
</dbReference>
<evidence type="ECO:0000313" key="1">
    <source>
        <dbReference type="EMBL" id="CRG87250.1"/>
    </source>
</evidence>
<dbReference type="AlphaFoldDB" id="A0A0U1LXB9"/>
<accession>A0A0U1LXB9</accession>
<dbReference type="OMA" id="MAWGWEQ"/>
<dbReference type="PANTHER" id="PTHR37450">
    <property type="entry name" value="CIPC PROTEIN"/>
    <property type="match status" value="1"/>
</dbReference>
<dbReference type="EMBL" id="CVMT01000003">
    <property type="protein sequence ID" value="CRG87250.1"/>
    <property type="molecule type" value="Genomic_DNA"/>
</dbReference>
<dbReference type="STRING" id="28573.A0A0U1LXB9"/>
<dbReference type="Pfam" id="PF12585">
    <property type="entry name" value="DUF3759"/>
    <property type="match status" value="1"/>
</dbReference>
<dbReference type="InterPro" id="IPR022234">
    <property type="entry name" value="DUF3759"/>
</dbReference>